<evidence type="ECO:0000256" key="3">
    <source>
        <dbReference type="ARBA" id="ARBA00022801"/>
    </source>
</evidence>
<gene>
    <name evidence="5" type="ORF">BWD09_12270</name>
</gene>
<dbReference type="GO" id="GO:0044281">
    <property type="term" value="P:small molecule metabolic process"/>
    <property type="evidence" value="ECO:0007669"/>
    <property type="project" value="UniProtKB-ARBA"/>
</dbReference>
<dbReference type="Proteomes" id="UP000193118">
    <property type="component" value="Unassembled WGS sequence"/>
</dbReference>
<evidence type="ECO:0000313" key="6">
    <source>
        <dbReference type="Proteomes" id="UP000193118"/>
    </source>
</evidence>
<dbReference type="Gene3D" id="3.40.50.1000">
    <property type="entry name" value="HAD superfamily/HAD-like"/>
    <property type="match status" value="1"/>
</dbReference>
<comment type="caution">
    <text evidence="5">The sequence shown here is derived from an EMBL/GenBank/DDBJ whole genome shotgun (WGS) entry which is preliminary data.</text>
</comment>
<evidence type="ECO:0000256" key="4">
    <source>
        <dbReference type="ARBA" id="ARBA00022842"/>
    </source>
</evidence>
<proteinExistence type="predicted"/>
<dbReference type="NCBIfam" id="TIGR01549">
    <property type="entry name" value="HAD-SF-IA-v1"/>
    <property type="match status" value="1"/>
</dbReference>
<keyword evidence="4" id="KW-0460">Magnesium</keyword>
<dbReference type="AlphaFoldDB" id="A0A1X3D1Q4"/>
<organism evidence="5 6">
    <name type="scientific">Neisseria dentiae</name>
    <dbReference type="NCBI Taxonomy" id="194197"/>
    <lineage>
        <taxon>Bacteria</taxon>
        <taxon>Pseudomonadati</taxon>
        <taxon>Pseudomonadota</taxon>
        <taxon>Betaproteobacteria</taxon>
        <taxon>Neisseriales</taxon>
        <taxon>Neisseriaceae</taxon>
        <taxon>Neisseria</taxon>
    </lineage>
</organism>
<dbReference type="GO" id="GO:0046872">
    <property type="term" value="F:metal ion binding"/>
    <property type="evidence" value="ECO:0007669"/>
    <property type="project" value="UniProtKB-KW"/>
</dbReference>
<dbReference type="PANTHER" id="PTHR46470:SF2">
    <property type="entry name" value="GLYCERALDEHYDE 3-PHOSPHATE PHOSPHATASE"/>
    <property type="match status" value="1"/>
</dbReference>
<evidence type="ECO:0000313" key="5">
    <source>
        <dbReference type="EMBL" id="OSI13828.1"/>
    </source>
</evidence>
<comment type="cofactor">
    <cofactor evidence="1">
        <name>Mg(2+)</name>
        <dbReference type="ChEBI" id="CHEBI:18420"/>
    </cofactor>
</comment>
<reference evidence="6" key="1">
    <citation type="submission" date="2017-01" db="EMBL/GenBank/DDBJ databases">
        <authorList>
            <person name="Wolfgang W.J."/>
            <person name="Cole J."/>
            <person name="Wroblewski D."/>
            <person name="Mcginnis J."/>
            <person name="Musser K.A."/>
        </authorList>
    </citation>
    <scope>NUCLEOTIDE SEQUENCE [LARGE SCALE GENOMIC DNA]</scope>
    <source>
        <strain evidence="6">DSM 19151</strain>
    </source>
</reference>
<protein>
    <submittedName>
        <fullName evidence="5">Haloacid dehalogenase</fullName>
    </submittedName>
</protein>
<sequence>MSSITPERTVLVLDLDDTIYPEHCYKISGIRSVCRTIASLYPQYNADTLFENLDTSGPWLDRLCSECGLNDSEKQTLLWHYRLHTPDLANCMPSEQLKNLMARFSATALISDGRSLTQRLKLAALGLLERFDLVLISEATGADKPDGKRFLQIEATWPGKQYLYIADNTAKDFVTPNRLGWKTLRITGMPDAIYTADESRFPAEYRAQGSLNRLEDLAGLLP</sequence>
<dbReference type="STRING" id="194197.BWD09_12270"/>
<dbReference type="GO" id="GO:0016791">
    <property type="term" value="F:phosphatase activity"/>
    <property type="evidence" value="ECO:0007669"/>
    <property type="project" value="TreeGrafter"/>
</dbReference>
<dbReference type="OrthoDB" id="148966at2"/>
<dbReference type="InterPro" id="IPR051400">
    <property type="entry name" value="HAD-like_hydrolase"/>
</dbReference>
<dbReference type="GeneID" id="94581593"/>
<dbReference type="RefSeq" id="WP_085367074.1">
    <property type="nucleotide sequence ID" value="NZ_CAUJPZ010000013.1"/>
</dbReference>
<accession>A0A1X3D1Q4</accession>
<dbReference type="InterPro" id="IPR036412">
    <property type="entry name" value="HAD-like_sf"/>
</dbReference>
<dbReference type="Gene3D" id="1.10.150.520">
    <property type="match status" value="1"/>
</dbReference>
<keyword evidence="2" id="KW-0479">Metal-binding</keyword>
<dbReference type="InterPro" id="IPR023214">
    <property type="entry name" value="HAD_sf"/>
</dbReference>
<dbReference type="PANTHER" id="PTHR46470">
    <property type="entry name" value="N-ACYLNEURAMINATE-9-PHOSPHATASE"/>
    <property type="match status" value="1"/>
</dbReference>
<evidence type="ECO:0000256" key="2">
    <source>
        <dbReference type="ARBA" id="ARBA00022723"/>
    </source>
</evidence>
<name>A0A1X3D1Q4_9NEIS</name>
<dbReference type="InterPro" id="IPR006439">
    <property type="entry name" value="HAD-SF_hydro_IA"/>
</dbReference>
<keyword evidence="3" id="KW-0378">Hydrolase</keyword>
<keyword evidence="6" id="KW-1185">Reference proteome</keyword>
<dbReference type="EMBL" id="MTBO01000054">
    <property type="protein sequence ID" value="OSI13828.1"/>
    <property type="molecule type" value="Genomic_DNA"/>
</dbReference>
<dbReference type="SUPFAM" id="SSF56784">
    <property type="entry name" value="HAD-like"/>
    <property type="match status" value="1"/>
</dbReference>
<evidence type="ECO:0000256" key="1">
    <source>
        <dbReference type="ARBA" id="ARBA00001946"/>
    </source>
</evidence>